<evidence type="ECO:0000313" key="3">
    <source>
        <dbReference type="Proteomes" id="UP001261871"/>
    </source>
</evidence>
<keyword evidence="1" id="KW-0472">Membrane</keyword>
<gene>
    <name evidence="2" type="ORF">J2W95_002658</name>
</gene>
<evidence type="ECO:0008006" key="4">
    <source>
        <dbReference type="Google" id="ProtNLM"/>
    </source>
</evidence>
<protein>
    <recommendedName>
        <fullName evidence="4">HEAT repeat domain-containing protein</fullName>
    </recommendedName>
</protein>
<keyword evidence="1" id="KW-1133">Transmembrane helix</keyword>
<reference evidence="2 3" key="1">
    <citation type="submission" date="2023-07" db="EMBL/GenBank/DDBJ databases">
        <title>Sorghum-associated microbial communities from plants grown in Nebraska, USA.</title>
        <authorList>
            <person name="Schachtman D."/>
        </authorList>
    </citation>
    <scope>NUCLEOTIDE SEQUENCE [LARGE SCALE GENOMIC DNA]</scope>
    <source>
        <strain evidence="2 3">BE124</strain>
    </source>
</reference>
<evidence type="ECO:0000256" key="1">
    <source>
        <dbReference type="SAM" id="Phobius"/>
    </source>
</evidence>
<evidence type="ECO:0000313" key="2">
    <source>
        <dbReference type="EMBL" id="MDR6845947.1"/>
    </source>
</evidence>
<dbReference type="Proteomes" id="UP001261871">
    <property type="component" value="Unassembled WGS sequence"/>
</dbReference>
<name>A0ABU1S4J1_9FLAO</name>
<feature type="transmembrane region" description="Helical" evidence="1">
    <location>
        <begin position="12"/>
        <end position="32"/>
    </location>
</feature>
<sequence>MGKNYMEIESTLLYLTISFIVLSIFIFSLTIYSRYKKIRIEQLKAKYNPVIEDILMSVLFVDVDYETIKNNSENKILFLDKILREQMIVSIMNLHENYGGAYAGKLKKFYFESDLIQDSYAKFRSSKWEVKCKGIKELSEMNVSEVFDELASLTVSDNQTVAITAINACIKLDGTNGIIQLSKYIHHIDVWTQLNIIDALKLGDIDNVNGIELLLTSENDTIVSLGLKIIQSFRLSNFRPLVLEFVDQTKKATLKNEADNVAEILLN</sequence>
<keyword evidence="3" id="KW-1185">Reference proteome</keyword>
<dbReference type="EMBL" id="JAVDTX010000006">
    <property type="protein sequence ID" value="MDR6845947.1"/>
    <property type="molecule type" value="Genomic_DNA"/>
</dbReference>
<proteinExistence type="predicted"/>
<organism evidence="2 3">
    <name type="scientific">Flavobacterium granuli</name>
    <dbReference type="NCBI Taxonomy" id="280093"/>
    <lineage>
        <taxon>Bacteria</taxon>
        <taxon>Pseudomonadati</taxon>
        <taxon>Bacteroidota</taxon>
        <taxon>Flavobacteriia</taxon>
        <taxon>Flavobacteriales</taxon>
        <taxon>Flavobacteriaceae</taxon>
        <taxon>Flavobacterium</taxon>
    </lineage>
</organism>
<comment type="caution">
    <text evidence="2">The sequence shown here is derived from an EMBL/GenBank/DDBJ whole genome shotgun (WGS) entry which is preliminary data.</text>
</comment>
<dbReference type="RefSeq" id="WP_310007708.1">
    <property type="nucleotide sequence ID" value="NZ_JAVDTX010000006.1"/>
</dbReference>
<accession>A0ABU1S4J1</accession>
<keyword evidence="1" id="KW-0812">Transmembrane</keyword>